<dbReference type="KEGG" id="vg:80019216"/>
<dbReference type="Proteomes" id="UP000326486">
    <property type="component" value="Segment"/>
</dbReference>
<evidence type="ECO:0000313" key="2">
    <source>
        <dbReference type="Proteomes" id="UP000326486"/>
    </source>
</evidence>
<protein>
    <submittedName>
        <fullName evidence="1">Uncharacterized protein</fullName>
    </submittedName>
</protein>
<gene>
    <name evidence="1" type="primary">154</name>
    <name evidence="1" type="ORF">SEA_GILGAMESH_154</name>
</gene>
<dbReference type="RefSeq" id="YP_010754622.1">
    <property type="nucleotide sequence ID" value="NC_073461.1"/>
</dbReference>
<reference evidence="1 2" key="1">
    <citation type="submission" date="2019-07" db="EMBL/GenBank/DDBJ databases">
        <authorList>
            <person name="Almisry A."/>
            <person name="Mousa M."/>
            <person name="Gordon L.L."/>
            <person name="Lee M."/>
            <person name="Mandava P."/>
            <person name="Moxley J.T."/>
            <person name="Shaffer C.D."/>
            <person name="Weston-Hafer K.A."/>
            <person name="Garlena R.A."/>
            <person name="Russell D.A."/>
            <person name="Pope W.H."/>
            <person name="Jacobs-Sera D."/>
            <person name="Hatfull G.F."/>
        </authorList>
    </citation>
    <scope>NUCLEOTIDE SEQUENCE [LARGE SCALE GENOMIC DNA]</scope>
</reference>
<name>A0A5J6TRB5_9CAUD</name>
<keyword evidence="2" id="KW-1185">Reference proteome</keyword>
<evidence type="ECO:0000313" key="1">
    <source>
        <dbReference type="EMBL" id="QFG13346.1"/>
    </source>
</evidence>
<accession>A0A5J6TRB5</accession>
<dbReference type="GeneID" id="80019216"/>
<sequence length="86" mass="9501">MSPRITVRRRVREPRYLRLGPFRLWAVRIPQGPNLGVGRIATTDTPSNPAPGQRYVNDGSGWVLVVAGVAFAALRCRSVPVPARRP</sequence>
<proteinExistence type="predicted"/>
<dbReference type="EMBL" id="MN234216">
    <property type="protein sequence ID" value="QFG13346.1"/>
    <property type="molecule type" value="Genomic_DNA"/>
</dbReference>
<organism evidence="1 2">
    <name type="scientific">Streptomyces phage Gilgamesh</name>
    <dbReference type="NCBI Taxonomy" id="2599890"/>
    <lineage>
        <taxon>Viruses</taxon>
        <taxon>Duplodnaviria</taxon>
        <taxon>Heunggongvirae</taxon>
        <taxon>Uroviricota</taxon>
        <taxon>Caudoviricetes</taxon>
        <taxon>Gilgameshvirus</taxon>
        <taxon>Gilgameshvirus gilgamesh</taxon>
    </lineage>
</organism>